<evidence type="ECO:0000256" key="1">
    <source>
        <dbReference type="SAM" id="SignalP"/>
    </source>
</evidence>
<organism evidence="2 3">
    <name type="scientific">Vibrio tritonius</name>
    <dbReference type="NCBI Taxonomy" id="1435069"/>
    <lineage>
        <taxon>Bacteria</taxon>
        <taxon>Pseudomonadati</taxon>
        <taxon>Pseudomonadota</taxon>
        <taxon>Gammaproteobacteria</taxon>
        <taxon>Vibrionales</taxon>
        <taxon>Vibrionaceae</taxon>
        <taxon>Vibrio</taxon>
    </lineage>
</organism>
<evidence type="ECO:0000313" key="2">
    <source>
        <dbReference type="EMBL" id="MCA2017672.1"/>
    </source>
</evidence>
<dbReference type="Gene3D" id="3.80.10.10">
    <property type="entry name" value="Ribonuclease Inhibitor"/>
    <property type="match status" value="1"/>
</dbReference>
<keyword evidence="1" id="KW-0732">Signal</keyword>
<protein>
    <submittedName>
        <fullName evidence="2">Uncharacterized protein</fullName>
    </submittedName>
</protein>
<feature type="chain" id="PRO_5046190215" evidence="1">
    <location>
        <begin position="19"/>
        <end position="201"/>
    </location>
</feature>
<reference evidence="3" key="1">
    <citation type="submission" date="2023-07" db="EMBL/GenBank/DDBJ databases">
        <title>Molecular identification of indigenous halophilic bacteria isolated from red sea cost, biodegradation of synthetic dyes and assessment of degraded metabolite toxicity.</title>
        <authorList>
            <person name="Chaieb K."/>
            <person name="Altayb H.N."/>
        </authorList>
    </citation>
    <scope>NUCLEOTIDE SEQUENCE [LARGE SCALE GENOMIC DNA]</scope>
    <source>
        <strain evidence="3">K20</strain>
    </source>
</reference>
<proteinExistence type="predicted"/>
<keyword evidence="3" id="KW-1185">Reference proteome</keyword>
<dbReference type="RefSeq" id="WP_068712966.1">
    <property type="nucleotide sequence ID" value="NZ_AP014635.1"/>
</dbReference>
<feature type="signal peptide" evidence="1">
    <location>
        <begin position="1"/>
        <end position="18"/>
    </location>
</feature>
<evidence type="ECO:0000313" key="3">
    <source>
        <dbReference type="Proteomes" id="UP001199044"/>
    </source>
</evidence>
<dbReference type="Proteomes" id="UP001199044">
    <property type="component" value="Unassembled WGS sequence"/>
</dbReference>
<name>A0ABS7YPS7_9VIBR</name>
<gene>
    <name evidence="2" type="ORF">LDJ79_16225</name>
</gene>
<sequence>MKVLILIASMLLAFTARASDVPIEELRFPDQQLQKCVLAMAQQQHIHSSRDMEYLQCAFEGNVSLAGIKQLPELKSLVLSGGEINDLPALNHIPALRDILLSRVNLNKVDKLNKPDLDVVFSRVTLNDWRDLAKVHVSTIAIKSPGSCSQYRPLMRDKRVALVIKGASDKQISQGMLQVYNGDKNVFVSLDCERADILTPL</sequence>
<accession>A0ABS7YPS7</accession>
<dbReference type="InterPro" id="IPR032675">
    <property type="entry name" value="LRR_dom_sf"/>
</dbReference>
<comment type="caution">
    <text evidence="2">The sequence shown here is derived from an EMBL/GenBank/DDBJ whole genome shotgun (WGS) entry which is preliminary data.</text>
</comment>
<dbReference type="EMBL" id="JAIWIU010000116">
    <property type="protein sequence ID" value="MCA2017672.1"/>
    <property type="molecule type" value="Genomic_DNA"/>
</dbReference>